<gene>
    <name evidence="2" type="ORF">BJ554DRAFT_501</name>
</gene>
<name>A0A8H7ZTW8_9FUNG</name>
<reference evidence="2 3" key="1">
    <citation type="journal article" name="Sci. Rep.">
        <title>Genome-scale phylogenetic analyses confirm Olpidium as the closest living zoosporic fungus to the non-flagellated, terrestrial fungi.</title>
        <authorList>
            <person name="Chang Y."/>
            <person name="Rochon D."/>
            <person name="Sekimoto S."/>
            <person name="Wang Y."/>
            <person name="Chovatia M."/>
            <person name="Sandor L."/>
            <person name="Salamov A."/>
            <person name="Grigoriev I.V."/>
            <person name="Stajich J.E."/>
            <person name="Spatafora J.W."/>
        </authorList>
    </citation>
    <scope>NUCLEOTIDE SEQUENCE [LARGE SCALE GENOMIC DNA]</scope>
    <source>
        <strain evidence="2">S191</strain>
    </source>
</reference>
<keyword evidence="1" id="KW-1133">Transmembrane helix</keyword>
<dbReference type="AlphaFoldDB" id="A0A8H7ZTW8"/>
<proteinExistence type="predicted"/>
<keyword evidence="1" id="KW-0812">Transmembrane</keyword>
<evidence type="ECO:0000313" key="3">
    <source>
        <dbReference type="Proteomes" id="UP000673691"/>
    </source>
</evidence>
<organism evidence="2 3">
    <name type="scientific">Olpidium bornovanus</name>
    <dbReference type="NCBI Taxonomy" id="278681"/>
    <lineage>
        <taxon>Eukaryota</taxon>
        <taxon>Fungi</taxon>
        <taxon>Fungi incertae sedis</taxon>
        <taxon>Olpidiomycota</taxon>
        <taxon>Olpidiomycotina</taxon>
        <taxon>Olpidiomycetes</taxon>
        <taxon>Olpidiales</taxon>
        <taxon>Olpidiaceae</taxon>
        <taxon>Olpidium</taxon>
    </lineage>
</organism>
<accession>A0A8H7ZTW8</accession>
<evidence type="ECO:0000256" key="1">
    <source>
        <dbReference type="SAM" id="Phobius"/>
    </source>
</evidence>
<keyword evidence="1" id="KW-0472">Membrane</keyword>
<comment type="caution">
    <text evidence="2">The sequence shown here is derived from an EMBL/GenBank/DDBJ whole genome shotgun (WGS) entry which is preliminary data.</text>
</comment>
<keyword evidence="3" id="KW-1185">Reference proteome</keyword>
<dbReference type="Proteomes" id="UP000673691">
    <property type="component" value="Unassembled WGS sequence"/>
</dbReference>
<dbReference type="EMBL" id="JAEFCI010007323">
    <property type="protein sequence ID" value="KAG5459135.1"/>
    <property type="molecule type" value="Genomic_DNA"/>
</dbReference>
<evidence type="ECO:0000313" key="2">
    <source>
        <dbReference type="EMBL" id="KAG5459135.1"/>
    </source>
</evidence>
<sequence>MLSTQRHAGAPITQLWCWLHSTFEDVNVPTENLIGKVNLVDLSGSLQVIVWNDFIVVYHGKLFFLVFFGVISHQIIFTSRSDEKLVRPAATTSAWASSSRPTGSHACATRRR</sequence>
<protein>
    <submittedName>
        <fullName evidence="2">Uncharacterized protein</fullName>
    </submittedName>
</protein>
<feature type="transmembrane region" description="Helical" evidence="1">
    <location>
        <begin position="55"/>
        <end position="77"/>
    </location>
</feature>